<feature type="region of interest" description="Disordered" evidence="2">
    <location>
        <begin position="31"/>
        <end position="72"/>
    </location>
</feature>
<dbReference type="PROSITE" id="PS50089">
    <property type="entry name" value="ZF_RING_2"/>
    <property type="match status" value="1"/>
</dbReference>
<dbReference type="Pfam" id="PF13920">
    <property type="entry name" value="zf-C3HC4_3"/>
    <property type="match status" value="1"/>
</dbReference>
<dbReference type="PANTHER" id="PTHR46519">
    <property type="entry name" value="RING/U-BOX SUPERFAMILY PROTEIN"/>
    <property type="match status" value="1"/>
</dbReference>
<feature type="region of interest" description="Disordered" evidence="2">
    <location>
        <begin position="477"/>
        <end position="517"/>
    </location>
</feature>
<keyword evidence="1" id="KW-0862">Zinc</keyword>
<feature type="compositionally biased region" description="Basic and acidic residues" evidence="2">
    <location>
        <begin position="221"/>
        <end position="245"/>
    </location>
</feature>
<feature type="domain" description="RING-type" evidence="3">
    <location>
        <begin position="705"/>
        <end position="744"/>
    </location>
</feature>
<dbReference type="InterPro" id="IPR001841">
    <property type="entry name" value="Znf_RING"/>
</dbReference>
<feature type="compositionally biased region" description="Low complexity" evidence="2">
    <location>
        <begin position="182"/>
        <end position="194"/>
    </location>
</feature>
<feature type="region of interest" description="Disordered" evidence="2">
    <location>
        <begin position="113"/>
        <end position="202"/>
    </location>
</feature>
<dbReference type="InterPro" id="IPR013083">
    <property type="entry name" value="Znf_RING/FYVE/PHD"/>
</dbReference>
<feature type="compositionally biased region" description="Basic and acidic residues" evidence="2">
    <location>
        <begin position="147"/>
        <end position="181"/>
    </location>
</feature>
<comment type="caution">
    <text evidence="4">The sequence shown here is derived from an EMBL/GenBank/DDBJ whole genome shotgun (WGS) entry which is preliminary data.</text>
</comment>
<reference evidence="4" key="1">
    <citation type="submission" date="2020-07" db="EMBL/GenBank/DDBJ databases">
        <title>Genome sequence and genetic diversity analysis of an under-domesticated orphan crop, white fonio (Digitaria exilis).</title>
        <authorList>
            <person name="Bennetzen J.L."/>
            <person name="Chen S."/>
            <person name="Ma X."/>
            <person name="Wang X."/>
            <person name="Yssel A.E.J."/>
            <person name="Chaluvadi S.R."/>
            <person name="Johnson M."/>
            <person name="Gangashetty P."/>
            <person name="Hamidou F."/>
            <person name="Sanogo M.D."/>
            <person name="Zwaenepoel A."/>
            <person name="Wallace J."/>
            <person name="Van De Peer Y."/>
            <person name="Van Deynze A."/>
        </authorList>
    </citation>
    <scope>NUCLEOTIDE SEQUENCE</scope>
    <source>
        <tissue evidence="4">Leaves</tissue>
    </source>
</reference>
<feature type="region of interest" description="Disordered" evidence="2">
    <location>
        <begin position="317"/>
        <end position="358"/>
    </location>
</feature>
<accession>A0A835B9D3</accession>
<evidence type="ECO:0000256" key="1">
    <source>
        <dbReference type="PROSITE-ProRule" id="PRU00175"/>
    </source>
</evidence>
<evidence type="ECO:0000259" key="3">
    <source>
        <dbReference type="PROSITE" id="PS50089"/>
    </source>
</evidence>
<dbReference type="SUPFAM" id="SSF57850">
    <property type="entry name" value="RING/U-box"/>
    <property type="match status" value="1"/>
</dbReference>
<dbReference type="GO" id="GO:0008270">
    <property type="term" value="F:zinc ion binding"/>
    <property type="evidence" value="ECO:0007669"/>
    <property type="project" value="UniProtKB-KW"/>
</dbReference>
<feature type="compositionally biased region" description="Basic and acidic residues" evidence="2">
    <location>
        <begin position="477"/>
        <end position="487"/>
    </location>
</feature>
<keyword evidence="1" id="KW-0479">Metal-binding</keyword>
<protein>
    <recommendedName>
        <fullName evidence="3">RING-type domain-containing protein</fullName>
    </recommendedName>
</protein>
<evidence type="ECO:0000313" key="4">
    <source>
        <dbReference type="EMBL" id="KAF8691786.1"/>
    </source>
</evidence>
<dbReference type="EMBL" id="JACEFO010001963">
    <property type="protein sequence ID" value="KAF8691786.1"/>
    <property type="molecule type" value="Genomic_DNA"/>
</dbReference>
<dbReference type="CDD" id="cd16647">
    <property type="entry name" value="mRING-HC-C3HC5_NEU1"/>
    <property type="match status" value="1"/>
</dbReference>
<feature type="compositionally biased region" description="Low complexity" evidence="2">
    <location>
        <begin position="589"/>
        <end position="601"/>
    </location>
</feature>
<dbReference type="Gramene" id="Dexi1B01G0030960.1">
    <property type="protein sequence ID" value="Dexi1B01G0030960.1:cds"/>
    <property type="gene ID" value="Dexi1B01G0030960"/>
</dbReference>
<name>A0A835B9D3_9POAL</name>
<feature type="compositionally biased region" description="Low complexity" evidence="2">
    <location>
        <begin position="31"/>
        <end position="43"/>
    </location>
</feature>
<feature type="compositionally biased region" description="Pro residues" evidence="2">
    <location>
        <begin position="124"/>
        <end position="137"/>
    </location>
</feature>
<gene>
    <name evidence="4" type="ORF">HU200_040187</name>
</gene>
<feature type="compositionally biased region" description="Low complexity" evidence="2">
    <location>
        <begin position="332"/>
        <end position="345"/>
    </location>
</feature>
<evidence type="ECO:0000256" key="2">
    <source>
        <dbReference type="SAM" id="MobiDB-lite"/>
    </source>
</evidence>
<feature type="region of interest" description="Disordered" evidence="2">
    <location>
        <begin position="214"/>
        <end position="251"/>
    </location>
</feature>
<keyword evidence="5" id="KW-1185">Reference proteome</keyword>
<dbReference type="PANTHER" id="PTHR46519:SF2">
    <property type="entry name" value="RING_U-BOX SUPERFAMILY PROTEIN"/>
    <property type="match status" value="1"/>
</dbReference>
<dbReference type="Gene3D" id="3.30.40.10">
    <property type="entry name" value="Zinc/RING finger domain, C3HC4 (zinc finger)"/>
    <property type="match status" value="1"/>
</dbReference>
<proteinExistence type="predicted"/>
<feature type="region of interest" description="Disordered" evidence="2">
    <location>
        <begin position="565"/>
        <end position="608"/>
    </location>
</feature>
<keyword evidence="1" id="KW-0863">Zinc-finger</keyword>
<evidence type="ECO:0000313" key="5">
    <source>
        <dbReference type="Proteomes" id="UP000636709"/>
    </source>
</evidence>
<sequence length="757" mass="85254">MDEYHHRMGAAADFRRDLEDLVCDHLGGCFSSPPSSSSSCSAAGAGGGGGGGHEPDEAESSAARRRRRESRLLSRWVARQAEEVLSSMEREVERRNREAELLALARLHPVSTLDPSSFLLSSPATPPPPRPQAPSPAAPSSLLQMWRELEHRRTDQPFDREPSPDTADRDRVRQIARRLTDPADGGATATATAPSGEWLGETERQRVRLVREWVQMASQPRDPRAGSRRDDPAGGDRERRGEPPRLRGRQARLDVISRMARERQRELQGISGYHAVSEFPRRSRNRIQGLLRGRFLRNGALPAEEERQPSVAARELGQLRQSHRAPTMRSESAVSSQDVSQSDASGAESGRLLGDDESQRGAEVMAFTDGEDTAQTLLENVDLQEVNADRAEVHSPSIPSDGMVVMQESLTLGDNMRQDETEDSTRFWQSSLDGRLDRWPSEIEEDADRNWEDNVEDLHSETVEEDDRGHDHLQEEHDDWHDDESHGTVENWQDDYQDSTLDTGPIPRTENRFIPPDDDNVYSMELRELLSRRSVSNLLSNGFGESLERLIRSYVQRRGHGPLNWNLDAAMPTSNSPNENQEQERNTETRQFQGPANRPALVIPPPPLPPRQPLWHRELRHNNWSSRHREWDAINDLRADMGRLQQGMSNMQRMLEACMDMQLELQRSVRQEVSAALNRFAGAEGFSMDGSEDGSKWNQVRKGTCCVCCDTQIDSLLYRCGHMCTCSKCANELVRSGGKCPLCRAPIVEVVRAYSVL</sequence>
<dbReference type="AlphaFoldDB" id="A0A835B9D3"/>
<organism evidence="4 5">
    <name type="scientific">Digitaria exilis</name>
    <dbReference type="NCBI Taxonomy" id="1010633"/>
    <lineage>
        <taxon>Eukaryota</taxon>
        <taxon>Viridiplantae</taxon>
        <taxon>Streptophyta</taxon>
        <taxon>Embryophyta</taxon>
        <taxon>Tracheophyta</taxon>
        <taxon>Spermatophyta</taxon>
        <taxon>Magnoliopsida</taxon>
        <taxon>Liliopsida</taxon>
        <taxon>Poales</taxon>
        <taxon>Poaceae</taxon>
        <taxon>PACMAD clade</taxon>
        <taxon>Panicoideae</taxon>
        <taxon>Panicodae</taxon>
        <taxon>Paniceae</taxon>
        <taxon>Anthephorinae</taxon>
        <taxon>Digitaria</taxon>
    </lineage>
</organism>
<dbReference type="Proteomes" id="UP000636709">
    <property type="component" value="Unassembled WGS sequence"/>
</dbReference>
<dbReference type="OrthoDB" id="6078042at2759"/>